<evidence type="ECO:0000313" key="2">
    <source>
        <dbReference type="EMBL" id="KAL0920848.1"/>
    </source>
</evidence>
<dbReference type="PROSITE" id="PS50879">
    <property type="entry name" value="RNASE_H_1"/>
    <property type="match status" value="1"/>
</dbReference>
<dbReference type="PANTHER" id="PTHR33116:SF78">
    <property type="entry name" value="OS12G0587133 PROTEIN"/>
    <property type="match status" value="1"/>
</dbReference>
<dbReference type="Gene3D" id="3.30.420.10">
    <property type="entry name" value="Ribonuclease H-like superfamily/Ribonuclease H"/>
    <property type="match status" value="1"/>
</dbReference>
<dbReference type="SUPFAM" id="SSF56219">
    <property type="entry name" value="DNase I-like"/>
    <property type="match status" value="1"/>
</dbReference>
<dbReference type="EMBL" id="JANQDX010000007">
    <property type="protein sequence ID" value="KAL0920848.1"/>
    <property type="molecule type" value="Genomic_DNA"/>
</dbReference>
<evidence type="ECO:0000259" key="1">
    <source>
        <dbReference type="PROSITE" id="PS50879"/>
    </source>
</evidence>
<dbReference type="InterPro" id="IPR036397">
    <property type="entry name" value="RNaseH_sf"/>
</dbReference>
<accession>A0ABD0VEF9</accession>
<dbReference type="SUPFAM" id="SSF53098">
    <property type="entry name" value="Ribonuclease H-like"/>
    <property type="match status" value="1"/>
</dbReference>
<dbReference type="Gene3D" id="3.60.10.10">
    <property type="entry name" value="Endonuclease/exonuclease/phosphatase"/>
    <property type="match status" value="1"/>
</dbReference>
<reference evidence="2 3" key="1">
    <citation type="journal article" date="2024" name="Plant Biotechnol. J.">
        <title>Dendrobium thyrsiflorum genome and its molecular insights into genes involved in important horticultural traits.</title>
        <authorList>
            <person name="Chen B."/>
            <person name="Wang J.Y."/>
            <person name="Zheng P.J."/>
            <person name="Li K.L."/>
            <person name="Liang Y.M."/>
            <person name="Chen X.F."/>
            <person name="Zhang C."/>
            <person name="Zhao X."/>
            <person name="He X."/>
            <person name="Zhang G.Q."/>
            <person name="Liu Z.J."/>
            <person name="Xu Q."/>
        </authorList>
    </citation>
    <scope>NUCLEOTIDE SEQUENCE [LARGE SCALE GENOMIC DNA]</scope>
    <source>
        <strain evidence="2">GZMU011</strain>
    </source>
</reference>
<dbReference type="PANTHER" id="PTHR33116">
    <property type="entry name" value="REVERSE TRANSCRIPTASE ZINC-BINDING DOMAIN-CONTAINING PROTEIN-RELATED-RELATED"/>
    <property type="match status" value="1"/>
</dbReference>
<organism evidence="2 3">
    <name type="scientific">Dendrobium thyrsiflorum</name>
    <name type="common">Pinecone-like raceme dendrobium</name>
    <name type="synonym">Orchid</name>
    <dbReference type="NCBI Taxonomy" id="117978"/>
    <lineage>
        <taxon>Eukaryota</taxon>
        <taxon>Viridiplantae</taxon>
        <taxon>Streptophyta</taxon>
        <taxon>Embryophyta</taxon>
        <taxon>Tracheophyta</taxon>
        <taxon>Spermatophyta</taxon>
        <taxon>Magnoliopsida</taxon>
        <taxon>Liliopsida</taxon>
        <taxon>Asparagales</taxon>
        <taxon>Orchidaceae</taxon>
        <taxon>Epidendroideae</taxon>
        <taxon>Malaxideae</taxon>
        <taxon>Dendrobiinae</taxon>
        <taxon>Dendrobium</taxon>
    </lineage>
</organism>
<dbReference type="InterPro" id="IPR036691">
    <property type="entry name" value="Endo/exonu/phosph_ase_sf"/>
</dbReference>
<dbReference type="InterPro" id="IPR026960">
    <property type="entry name" value="RVT-Znf"/>
</dbReference>
<dbReference type="InterPro" id="IPR044730">
    <property type="entry name" value="RNase_H-like_dom_plant"/>
</dbReference>
<feature type="domain" description="RNase H type-1" evidence="1">
    <location>
        <begin position="895"/>
        <end position="1022"/>
    </location>
</feature>
<sequence length="1054" mass="123114">MLNFIVWNVRGIGSLSVKNRIRNLCRIHFIEFLVILEPMISNNKISFVAKVLGFPNYFFNVSNKIWIFWTKNVTLNILNDFPQVINISLSYFNVLVNASLVYAACVKNERRVLFSQLSDFASSCNNPWVVVGDFNTVLHASERKGGVFPKLSSMEEFGNMIMDCSLLDIGFIGSNFTWNNKRLWQRLDRALFNQLWIDNWSLTTVEHLSRSLSDHCPLLINIKNSLNCASSIPTFRFQNMWIQHIDFLKVVKSNWSAPLSPDNSIKGMVRLWFKFKRLKQFLSWWNKNCFKNIFANIAEMEKEVCRLENVILSDPSFMNDLNLAKDNLIKFQDMEETYWKQKASSKLIMEGDRNTKYFHSLVSKKKSLNYIKKVRDVNGDWLSDKELLDSVVKHFSNIFAINESKSSFFTSKSFSAPKINKIVFITHFTHQHLPFKYLGAPIFQGLKKSYLFDDIMKKMCEKISSWEFHFLSYGGRLTILKSVLNSMAFHLFQVIKPNVETVVRFERLLNKFFWGTRNDVKRMHWTSWIKLCGPLKEGGLGCKSIADSITVSSLKMWWNFRKNQSLWAKFMNFKYCKGKHPICCFYKNGDSMVWKRLCSIRNIMEPLIAWGLNSGNSYFWQDNWLFEGSIQSILHTISSSAIKVNNFFRNNSWDIEAILSLVPKEICLKIEKHCLENFCNDQILFTLSNNGNFVFKVAWDHIRNKKDSTMVYNRIWCNNIPTSYSILVWRICKGYIPVDVCLWKKGFYLPSKCQCCYHVESINHVFVNGPIASRVWIWFDAFFNTDYFSGHLTFNHLLTVIFHNTTRGHIKIITAMSLIWFLWLDRNDSKYRNVTMNHNRIIARTKEKINSLYKVNLINQKQFRGFKFTAKKLNNNLFEDLYEPCYRYVIWKKPKDCYIKINTDGSVSDNRYGCGGILRNNEGKLIQAFASPLVKCSVLMAELMALYKVLQICLTAGFFKVWIETDSSLVVNLVISENSGNFENYYVLKDIKRMLSHLDYSISHIWREGNACADFLAKLGASLNHLTSFNQSNIPFLLKGLINLDRSGLPYFRN</sequence>
<dbReference type="AlphaFoldDB" id="A0ABD0VEF9"/>
<dbReference type="Pfam" id="PF13456">
    <property type="entry name" value="RVT_3"/>
    <property type="match status" value="1"/>
</dbReference>
<dbReference type="InterPro" id="IPR005135">
    <property type="entry name" value="Endo/exonuclease/phosphatase"/>
</dbReference>
<dbReference type="Proteomes" id="UP001552299">
    <property type="component" value="Unassembled WGS sequence"/>
</dbReference>
<proteinExistence type="predicted"/>
<dbReference type="Pfam" id="PF03372">
    <property type="entry name" value="Exo_endo_phos"/>
    <property type="match status" value="1"/>
</dbReference>
<gene>
    <name evidence="2" type="ORF">M5K25_007863</name>
</gene>
<keyword evidence="3" id="KW-1185">Reference proteome</keyword>
<dbReference type="Pfam" id="PF13966">
    <property type="entry name" value="zf-RVT"/>
    <property type="match status" value="1"/>
</dbReference>
<dbReference type="InterPro" id="IPR012337">
    <property type="entry name" value="RNaseH-like_sf"/>
</dbReference>
<evidence type="ECO:0000313" key="3">
    <source>
        <dbReference type="Proteomes" id="UP001552299"/>
    </source>
</evidence>
<name>A0ABD0VEF9_DENTH</name>
<dbReference type="CDD" id="cd06222">
    <property type="entry name" value="RNase_H_like"/>
    <property type="match status" value="1"/>
</dbReference>
<comment type="caution">
    <text evidence="2">The sequence shown here is derived from an EMBL/GenBank/DDBJ whole genome shotgun (WGS) entry which is preliminary data.</text>
</comment>
<protein>
    <recommendedName>
        <fullName evidence="1">RNase H type-1 domain-containing protein</fullName>
    </recommendedName>
</protein>
<dbReference type="InterPro" id="IPR002156">
    <property type="entry name" value="RNaseH_domain"/>
</dbReference>